<dbReference type="EMBL" id="ML976981">
    <property type="protein sequence ID" value="KAF1961065.1"/>
    <property type="molecule type" value="Genomic_DNA"/>
</dbReference>
<keyword evidence="2" id="KW-1133">Transmembrane helix</keyword>
<proteinExistence type="predicted"/>
<dbReference type="OrthoDB" id="4153178at2759"/>
<feature type="compositionally biased region" description="Low complexity" evidence="1">
    <location>
        <begin position="262"/>
        <end position="273"/>
    </location>
</feature>
<evidence type="ECO:0000256" key="1">
    <source>
        <dbReference type="SAM" id="MobiDB-lite"/>
    </source>
</evidence>
<accession>A0A6A5U861</accession>
<feature type="region of interest" description="Disordered" evidence="1">
    <location>
        <begin position="122"/>
        <end position="298"/>
    </location>
</feature>
<keyword evidence="2" id="KW-0812">Transmembrane</keyword>
<feature type="compositionally biased region" description="Low complexity" evidence="1">
    <location>
        <begin position="195"/>
        <end position="235"/>
    </location>
</feature>
<feature type="region of interest" description="Disordered" evidence="1">
    <location>
        <begin position="341"/>
        <end position="492"/>
    </location>
</feature>
<feature type="compositionally biased region" description="Low complexity" evidence="1">
    <location>
        <begin position="473"/>
        <end position="492"/>
    </location>
</feature>
<feature type="compositionally biased region" description="Polar residues" evidence="1">
    <location>
        <begin position="274"/>
        <end position="293"/>
    </location>
</feature>
<feature type="compositionally biased region" description="Polar residues" evidence="1">
    <location>
        <begin position="518"/>
        <end position="542"/>
    </location>
</feature>
<feature type="compositionally biased region" description="Basic and acidic residues" evidence="1">
    <location>
        <begin position="359"/>
        <end position="369"/>
    </location>
</feature>
<evidence type="ECO:0000256" key="2">
    <source>
        <dbReference type="SAM" id="Phobius"/>
    </source>
</evidence>
<feature type="compositionally biased region" description="Polar residues" evidence="1">
    <location>
        <begin position="237"/>
        <end position="254"/>
    </location>
</feature>
<reference evidence="3" key="1">
    <citation type="journal article" date="2020" name="Stud. Mycol.">
        <title>101 Dothideomycetes genomes: a test case for predicting lifestyles and emergence of pathogens.</title>
        <authorList>
            <person name="Haridas S."/>
            <person name="Albert R."/>
            <person name="Binder M."/>
            <person name="Bloem J."/>
            <person name="Labutti K."/>
            <person name="Salamov A."/>
            <person name="Andreopoulos B."/>
            <person name="Baker S."/>
            <person name="Barry K."/>
            <person name="Bills G."/>
            <person name="Bluhm B."/>
            <person name="Cannon C."/>
            <person name="Castanera R."/>
            <person name="Culley D."/>
            <person name="Daum C."/>
            <person name="Ezra D."/>
            <person name="Gonzalez J."/>
            <person name="Henrissat B."/>
            <person name="Kuo A."/>
            <person name="Liang C."/>
            <person name="Lipzen A."/>
            <person name="Lutzoni F."/>
            <person name="Magnuson J."/>
            <person name="Mondo S."/>
            <person name="Nolan M."/>
            <person name="Ohm R."/>
            <person name="Pangilinan J."/>
            <person name="Park H.-J."/>
            <person name="Ramirez L."/>
            <person name="Alfaro M."/>
            <person name="Sun H."/>
            <person name="Tritt A."/>
            <person name="Yoshinaga Y."/>
            <person name="Zwiers L.-H."/>
            <person name="Turgeon B."/>
            <person name="Goodwin S."/>
            <person name="Spatafora J."/>
            <person name="Crous P."/>
            <person name="Grigoriev I."/>
        </authorList>
    </citation>
    <scope>NUCLEOTIDE SEQUENCE</scope>
    <source>
        <strain evidence="3">CBS 675.92</strain>
    </source>
</reference>
<evidence type="ECO:0000313" key="4">
    <source>
        <dbReference type="Proteomes" id="UP000800035"/>
    </source>
</evidence>
<feature type="compositionally biased region" description="Polar residues" evidence="1">
    <location>
        <begin position="341"/>
        <end position="358"/>
    </location>
</feature>
<keyword evidence="2" id="KW-0472">Membrane</keyword>
<feature type="region of interest" description="Disordered" evidence="1">
    <location>
        <begin position="1"/>
        <end position="94"/>
    </location>
</feature>
<feature type="transmembrane region" description="Helical" evidence="2">
    <location>
        <begin position="628"/>
        <end position="647"/>
    </location>
</feature>
<sequence>MSASAHRPSSTASDTPVTSPLARVPKFSPPSTRNVSPIRRPLHERSNSQSNQYAGPTIRVVDDPGTDVYSKNPFPSQPSQILPPRNPPGYAFEHRGRRVSDYGTVANAVAKFEASRTLVPAPLPQRKAKRYSASTNTSEADTVVASSFSPSSTRFSQASTPPSSPAPGSFLAEKGLQVLEEVPSPRPKSTIRAVSPSTSSSAEAPSESHALTPRASAASLASTASADSSTPSEAANPSASQPSGTGHQRTSTLSFDKKKQASSSNTPSRRPTSQASSQSLAFSDITSVSEQPTFPSPTLHEAHTATLASGVRVHYPAIRAPSASSLWAESQELPTITSRMNHHPSQVHQWSSQLSTIHSESERGSRSIERFSQSVSARSQSQDDHGASGRTHIPRRRETVGSTSSSDNVSGNGSSHATVSSSAVPLPLFSPITRPSQDDKDSDERQDTVSPLQSPPLRKKRSGFLRRHDSDARSTLSTSSSRPSSSQSDLSTMITNSIPGWAKAYYRRGERVSLGAPDSSTDSSGDSIRIHTAQSGRTNTPSDGMPLSIYRPRNRPHERYSYPETLSISNDIGDQDIQVLGPQRRLAEPNTPRLRQDRRSQARLSAWKAPSFDENLGSMLFTRQNRQILLFCLGFIFPLAWMIAAVLPLPPDPEMAQEISPSQMDIEHQLSRDFGPVEDKSFKKATWWRNLNRVMSGLGTLLIGVIIALAILASRMS</sequence>
<keyword evidence="4" id="KW-1185">Reference proteome</keyword>
<protein>
    <recommendedName>
        <fullName evidence="5">Serine-rich protein</fullName>
    </recommendedName>
</protein>
<dbReference type="Proteomes" id="UP000800035">
    <property type="component" value="Unassembled WGS sequence"/>
</dbReference>
<evidence type="ECO:0000313" key="3">
    <source>
        <dbReference type="EMBL" id="KAF1961065.1"/>
    </source>
</evidence>
<feature type="compositionally biased region" description="Low complexity" evidence="1">
    <location>
        <begin position="145"/>
        <end position="169"/>
    </location>
</feature>
<dbReference type="AlphaFoldDB" id="A0A6A5U861"/>
<feature type="transmembrane region" description="Helical" evidence="2">
    <location>
        <begin position="694"/>
        <end position="713"/>
    </location>
</feature>
<organism evidence="3 4">
    <name type="scientific">Byssothecium circinans</name>
    <dbReference type="NCBI Taxonomy" id="147558"/>
    <lineage>
        <taxon>Eukaryota</taxon>
        <taxon>Fungi</taxon>
        <taxon>Dikarya</taxon>
        <taxon>Ascomycota</taxon>
        <taxon>Pezizomycotina</taxon>
        <taxon>Dothideomycetes</taxon>
        <taxon>Pleosporomycetidae</taxon>
        <taxon>Pleosporales</taxon>
        <taxon>Massarineae</taxon>
        <taxon>Massarinaceae</taxon>
        <taxon>Byssothecium</taxon>
    </lineage>
</organism>
<feature type="region of interest" description="Disordered" evidence="1">
    <location>
        <begin position="513"/>
        <end position="555"/>
    </location>
</feature>
<feature type="compositionally biased region" description="Low complexity" evidence="1">
    <location>
        <begin position="400"/>
        <end position="415"/>
    </location>
</feature>
<feature type="compositionally biased region" description="Basic and acidic residues" evidence="1">
    <location>
        <begin position="436"/>
        <end position="447"/>
    </location>
</feature>
<name>A0A6A5U861_9PLEO</name>
<gene>
    <name evidence="3" type="ORF">CC80DRAFT_577263</name>
</gene>
<evidence type="ECO:0008006" key="5">
    <source>
        <dbReference type="Google" id="ProtNLM"/>
    </source>
</evidence>
<feature type="compositionally biased region" description="Polar residues" evidence="1">
    <location>
        <begin position="1"/>
        <end position="18"/>
    </location>
</feature>